<reference evidence="3" key="1">
    <citation type="journal article" date="2016" name="Nature">
        <title>The genome of the seagrass Zostera marina reveals angiosperm adaptation to the sea.</title>
        <authorList>
            <person name="Olsen J.L."/>
            <person name="Rouze P."/>
            <person name="Verhelst B."/>
            <person name="Lin Y.-C."/>
            <person name="Bayer T."/>
            <person name="Collen J."/>
            <person name="Dattolo E."/>
            <person name="De Paoli E."/>
            <person name="Dittami S."/>
            <person name="Maumus F."/>
            <person name="Michel G."/>
            <person name="Kersting A."/>
            <person name="Lauritano C."/>
            <person name="Lohaus R."/>
            <person name="Toepel M."/>
            <person name="Tonon T."/>
            <person name="Vanneste K."/>
            <person name="Amirebrahimi M."/>
            <person name="Brakel J."/>
            <person name="Bostroem C."/>
            <person name="Chovatia M."/>
            <person name="Grimwood J."/>
            <person name="Jenkins J.W."/>
            <person name="Jueterbock A."/>
            <person name="Mraz A."/>
            <person name="Stam W.T."/>
            <person name="Tice H."/>
            <person name="Bornberg-Bauer E."/>
            <person name="Green P.J."/>
            <person name="Pearson G.A."/>
            <person name="Procaccini G."/>
            <person name="Duarte C.M."/>
            <person name="Schmutz J."/>
            <person name="Reusch T.B.H."/>
            <person name="Van de Peer Y."/>
        </authorList>
    </citation>
    <scope>NUCLEOTIDE SEQUENCE [LARGE SCALE GENOMIC DNA]</scope>
    <source>
        <strain evidence="3">cv. Finnish</strain>
    </source>
</reference>
<feature type="region of interest" description="Disordered" evidence="1">
    <location>
        <begin position="234"/>
        <end position="316"/>
    </location>
</feature>
<accession>A0A0K9PC87</accession>
<name>A0A0K9PC87_ZOSMR</name>
<protein>
    <submittedName>
        <fullName evidence="2">Uncharacterized protein</fullName>
    </submittedName>
</protein>
<organism evidence="2 3">
    <name type="scientific">Zostera marina</name>
    <name type="common">Eelgrass</name>
    <dbReference type="NCBI Taxonomy" id="29655"/>
    <lineage>
        <taxon>Eukaryota</taxon>
        <taxon>Viridiplantae</taxon>
        <taxon>Streptophyta</taxon>
        <taxon>Embryophyta</taxon>
        <taxon>Tracheophyta</taxon>
        <taxon>Spermatophyta</taxon>
        <taxon>Magnoliopsida</taxon>
        <taxon>Liliopsida</taxon>
        <taxon>Zosteraceae</taxon>
        <taxon>Zostera</taxon>
    </lineage>
</organism>
<sequence>MSNVGVKPAVTFLDSFHASKGSFSTFGFKSVAPSTKPSLSVAAEEKTSNAVTECSSKESVTDFEFLLDDPVAMLPADELFSDGKLVPLHLTSARLRSPVAMLEAADSSGMDIQTMETQQKTKRSEAMASLDPYLFSPKAPRCSSRWRELLGLKKGAAGMKLGDSNKLTSSPSTENQTTRTPTHITRGGVRGGLKHFLHRSQAKSSSRDSSCLSLPLLRGDTELDTVLISARLSLSSSSSSCPDQDHEDLPRFSLDSDKPTHRNPSRLRLSNPQRNSMISQPTQERSSVRLGRSQIQRSKTDVMMPPRGASVDSPRMNSYGKIVFHQSLERSSSSPSTFNGGSKVKLHPREMDRSYSSNVRVAPVLNVPVCSLMSSSKNAFGFGQLFSSPQKKDNGSISAGCHAGSSGKQHRNVRVGV</sequence>
<keyword evidence="3" id="KW-1185">Reference proteome</keyword>
<feature type="compositionally biased region" description="Basic and acidic residues" evidence="1">
    <location>
        <begin position="243"/>
        <end position="260"/>
    </location>
</feature>
<dbReference type="Proteomes" id="UP000036987">
    <property type="component" value="Unassembled WGS sequence"/>
</dbReference>
<feature type="compositionally biased region" description="Polar residues" evidence="1">
    <location>
        <begin position="268"/>
        <end position="285"/>
    </location>
</feature>
<evidence type="ECO:0000313" key="2">
    <source>
        <dbReference type="EMBL" id="KMZ65825.1"/>
    </source>
</evidence>
<evidence type="ECO:0000256" key="1">
    <source>
        <dbReference type="SAM" id="MobiDB-lite"/>
    </source>
</evidence>
<proteinExistence type="predicted"/>
<feature type="compositionally biased region" description="Basic residues" evidence="1">
    <location>
        <begin position="408"/>
        <end position="417"/>
    </location>
</feature>
<feature type="region of interest" description="Disordered" evidence="1">
    <location>
        <begin position="390"/>
        <end position="417"/>
    </location>
</feature>
<gene>
    <name evidence="2" type="ORF">ZOSMA_30G01050</name>
</gene>
<feature type="region of interest" description="Disordered" evidence="1">
    <location>
        <begin position="161"/>
        <end position="190"/>
    </location>
</feature>
<dbReference type="AlphaFoldDB" id="A0A0K9PC87"/>
<evidence type="ECO:0000313" key="3">
    <source>
        <dbReference type="Proteomes" id="UP000036987"/>
    </source>
</evidence>
<comment type="caution">
    <text evidence="2">The sequence shown here is derived from an EMBL/GenBank/DDBJ whole genome shotgun (WGS) entry which is preliminary data.</text>
</comment>
<dbReference type="PANTHER" id="PTHR31722:SF0">
    <property type="entry name" value="OS06G0675200 PROTEIN"/>
    <property type="match status" value="1"/>
</dbReference>
<dbReference type="PANTHER" id="PTHR31722">
    <property type="entry name" value="OS06G0675200 PROTEIN"/>
    <property type="match status" value="1"/>
</dbReference>
<dbReference type="OMA" id="SENFLDC"/>
<dbReference type="EMBL" id="LFYR01001011">
    <property type="protein sequence ID" value="KMZ65825.1"/>
    <property type="molecule type" value="Genomic_DNA"/>
</dbReference>
<dbReference type="OrthoDB" id="689767at2759"/>
<feature type="compositionally biased region" description="Polar residues" evidence="1">
    <location>
        <begin position="165"/>
        <end position="183"/>
    </location>
</feature>